<evidence type="ECO:0000313" key="2">
    <source>
        <dbReference type="Proteomes" id="UP000256629"/>
    </source>
</evidence>
<gene>
    <name evidence="1" type="ORF">DFQ02_11048</name>
</gene>
<dbReference type="RefSeq" id="WP_116525133.1">
    <property type="nucleotide sequence ID" value="NZ_QRDX01000010.1"/>
</dbReference>
<keyword evidence="2" id="KW-1185">Reference proteome</keyword>
<dbReference type="AlphaFoldDB" id="A0A3D9H5E9"/>
<comment type="caution">
    <text evidence="1">The sequence shown here is derived from an EMBL/GenBank/DDBJ whole genome shotgun (WGS) entry which is preliminary data.</text>
</comment>
<sequence length="114" mass="13280">MALGGKHMFGSIDDTRVTFVEKGISADRLDFLKKLLEYNGFEVLVQEDKRKSDEDPQLYTIAVTDMVFNPTIWVFQRKLETFDGKKVTQAYWNQETEDSKPQYWNNGSNFENKG</sequence>
<reference evidence="1 2" key="1">
    <citation type="submission" date="2018-07" db="EMBL/GenBank/DDBJ databases">
        <title>Genomic Encyclopedia of Type Strains, Phase III (KMG-III): the genomes of soil and plant-associated and newly described type strains.</title>
        <authorList>
            <person name="Whitman W."/>
        </authorList>
    </citation>
    <scope>NUCLEOTIDE SEQUENCE [LARGE SCALE GENOMIC DNA]</scope>
    <source>
        <strain evidence="1 2">CECT 8487</strain>
    </source>
</reference>
<dbReference type="Proteomes" id="UP000256629">
    <property type="component" value="Unassembled WGS sequence"/>
</dbReference>
<dbReference type="EMBL" id="QRDX01000010">
    <property type="protein sequence ID" value="RED44745.1"/>
    <property type="molecule type" value="Genomic_DNA"/>
</dbReference>
<name>A0A3D9H5E9_9FLAO</name>
<organism evidence="1 2">
    <name type="scientific">Seonamhaeicola aphaedonensis</name>
    <dbReference type="NCBI Taxonomy" id="1461338"/>
    <lineage>
        <taxon>Bacteria</taxon>
        <taxon>Pseudomonadati</taxon>
        <taxon>Bacteroidota</taxon>
        <taxon>Flavobacteriia</taxon>
        <taxon>Flavobacteriales</taxon>
        <taxon>Flavobacteriaceae</taxon>
    </lineage>
</organism>
<accession>A0A3D9H5E9</accession>
<evidence type="ECO:0000313" key="1">
    <source>
        <dbReference type="EMBL" id="RED44745.1"/>
    </source>
</evidence>
<dbReference type="OrthoDB" id="1121848at2"/>
<protein>
    <submittedName>
        <fullName evidence="1">Uncharacterized protein</fullName>
    </submittedName>
</protein>
<proteinExistence type="predicted"/>